<dbReference type="Proteomes" id="UP000306102">
    <property type="component" value="Unassembled WGS sequence"/>
</dbReference>
<dbReference type="STRING" id="542762.A0A4S4DPH2"/>
<dbReference type="InterPro" id="IPR044807">
    <property type="entry name" value="DRIP1-like"/>
</dbReference>
<proteinExistence type="inferred from homology"/>
<comment type="similarity">
    <text evidence="1">Belongs to the prefoldin subunit beta family.</text>
</comment>
<sequence>MSLEKIMAEEYVDHCIEMLLIDYRGFETNKKAQVLWDCAIFAIFGRFVCRKCIYEKLSDEEVDSCPVCNIDLGCVPVEKLRPDHNLQDIRAKIFPFKRRKVKTPELTPSVSLPIKRKERSLSSLVVSTPKVSIQTGLTGRRTKSVPRKSAPNRGSSISVEEPIKKEVTTEDCPESSSAPHTLNKIVQDKRQISSPTKSFHNQIPNKVKENDAEAWEGNVDLWKPLNCLVEAANRTKSSKLGSQDSSPTKSEPLNALENDVHVPKTKVKEHQHKSKVQEDKNGTLSLPVPVKRRRLRVVDKKNAAGRLCASAQAMLEMPGAKQHRRKCPIWFSLVASEDQVGDVPLPQISACYLRIKNGNLPVSFIQKYLVKKLDLTSEAEGCNPSVLPLILFSLLSPTAFYITGPPVYLPIRSIIQQKVETYAYTVLVDKVEIMCQGQPVLPTLQLQNLVDLWLKTASASKRIPTSVGSSAKDFVMGGGSETEVTWEDQQNINKFGRLNNRFHELEDEIKIAKNLRWVLFKIKEFSLMCLHLIAPPFMLFRIDSLKFSFNALETNENLEDASNELILTDEEVVRFQIGEVFAHVPREEVENRIEQMKEVTSKNLEKLEEEKDSVLAQMTELKKILYGKFKDSINLEED</sequence>
<organism evidence="4 5">
    <name type="scientific">Camellia sinensis var. sinensis</name>
    <name type="common">China tea</name>
    <dbReference type="NCBI Taxonomy" id="542762"/>
    <lineage>
        <taxon>Eukaryota</taxon>
        <taxon>Viridiplantae</taxon>
        <taxon>Streptophyta</taxon>
        <taxon>Embryophyta</taxon>
        <taxon>Tracheophyta</taxon>
        <taxon>Spermatophyta</taxon>
        <taxon>Magnoliopsida</taxon>
        <taxon>eudicotyledons</taxon>
        <taxon>Gunneridae</taxon>
        <taxon>Pentapetalae</taxon>
        <taxon>asterids</taxon>
        <taxon>Ericales</taxon>
        <taxon>Theaceae</taxon>
        <taxon>Camellia</taxon>
    </lineage>
</organism>
<dbReference type="CDD" id="cd23165">
    <property type="entry name" value="Prefoldin_4"/>
    <property type="match status" value="1"/>
</dbReference>
<evidence type="ECO:0000256" key="1">
    <source>
        <dbReference type="ARBA" id="ARBA00008045"/>
    </source>
</evidence>
<dbReference type="EMBL" id="SDRB02010693">
    <property type="protein sequence ID" value="THG04885.1"/>
    <property type="molecule type" value="Genomic_DNA"/>
</dbReference>
<dbReference type="GO" id="GO:0051082">
    <property type="term" value="F:unfolded protein binding"/>
    <property type="evidence" value="ECO:0007669"/>
    <property type="project" value="InterPro"/>
</dbReference>
<feature type="compositionally biased region" description="Polar residues" evidence="3">
    <location>
        <begin position="235"/>
        <end position="251"/>
    </location>
</feature>
<dbReference type="Gene3D" id="3.30.40.10">
    <property type="entry name" value="Zinc/RING finger domain, C3HC4 (zinc finger)"/>
    <property type="match status" value="1"/>
</dbReference>
<dbReference type="PANTHER" id="PTHR46293">
    <property type="entry name" value="E3 UBIQUITIN PROTEIN LIGASE DRIP1"/>
    <property type="match status" value="1"/>
</dbReference>
<keyword evidence="2" id="KW-0175">Coiled coil</keyword>
<feature type="region of interest" description="Disordered" evidence="3">
    <location>
        <begin position="135"/>
        <end position="203"/>
    </location>
</feature>
<evidence type="ECO:0000313" key="4">
    <source>
        <dbReference type="EMBL" id="THG04885.1"/>
    </source>
</evidence>
<dbReference type="PANTHER" id="PTHR46293:SF1">
    <property type="entry name" value="OS03G0632800 PROTEIN"/>
    <property type="match status" value="1"/>
</dbReference>
<comment type="caution">
    <text evidence="4">The sequence shown here is derived from an EMBL/GenBank/DDBJ whole genome shotgun (WGS) entry which is preliminary data.</text>
</comment>
<dbReference type="Pfam" id="PF01920">
    <property type="entry name" value="Prefoldin_2"/>
    <property type="match status" value="1"/>
</dbReference>
<feature type="region of interest" description="Disordered" evidence="3">
    <location>
        <begin position="235"/>
        <end position="283"/>
    </location>
</feature>
<dbReference type="InterPro" id="IPR013083">
    <property type="entry name" value="Znf_RING/FYVE/PHD"/>
</dbReference>
<feature type="compositionally biased region" description="Basic and acidic residues" evidence="3">
    <location>
        <begin position="258"/>
        <end position="268"/>
    </location>
</feature>
<name>A0A4S4DPH2_CAMSN</name>
<dbReference type="GO" id="GO:0004842">
    <property type="term" value="F:ubiquitin-protein transferase activity"/>
    <property type="evidence" value="ECO:0007669"/>
    <property type="project" value="InterPro"/>
</dbReference>
<accession>A0A4S4DPH2</accession>
<dbReference type="GO" id="GO:0016272">
    <property type="term" value="C:prefoldin complex"/>
    <property type="evidence" value="ECO:0007669"/>
    <property type="project" value="InterPro"/>
</dbReference>
<protein>
    <submittedName>
        <fullName evidence="4">Uncharacterized protein</fullName>
    </submittedName>
</protein>
<evidence type="ECO:0000256" key="3">
    <source>
        <dbReference type="SAM" id="MobiDB-lite"/>
    </source>
</evidence>
<evidence type="ECO:0000313" key="5">
    <source>
        <dbReference type="Proteomes" id="UP000306102"/>
    </source>
</evidence>
<dbReference type="AlphaFoldDB" id="A0A4S4DPH2"/>
<feature type="compositionally biased region" description="Polar residues" evidence="3">
    <location>
        <begin position="192"/>
        <end position="203"/>
    </location>
</feature>
<feature type="coiled-coil region" evidence="2">
    <location>
        <begin position="590"/>
        <end position="624"/>
    </location>
</feature>
<dbReference type="InterPro" id="IPR002777">
    <property type="entry name" value="PFD_beta-like"/>
</dbReference>
<evidence type="ECO:0000256" key="2">
    <source>
        <dbReference type="SAM" id="Coils"/>
    </source>
</evidence>
<keyword evidence="5" id="KW-1185">Reference proteome</keyword>
<gene>
    <name evidence="4" type="ORF">TEA_010126</name>
</gene>
<reference evidence="4 5" key="1">
    <citation type="journal article" date="2018" name="Proc. Natl. Acad. Sci. U.S.A.">
        <title>Draft genome sequence of Camellia sinensis var. sinensis provides insights into the evolution of the tea genome and tea quality.</title>
        <authorList>
            <person name="Wei C."/>
            <person name="Yang H."/>
            <person name="Wang S."/>
            <person name="Zhao J."/>
            <person name="Liu C."/>
            <person name="Gao L."/>
            <person name="Xia E."/>
            <person name="Lu Y."/>
            <person name="Tai Y."/>
            <person name="She G."/>
            <person name="Sun J."/>
            <person name="Cao H."/>
            <person name="Tong W."/>
            <person name="Gao Q."/>
            <person name="Li Y."/>
            <person name="Deng W."/>
            <person name="Jiang X."/>
            <person name="Wang W."/>
            <person name="Chen Q."/>
            <person name="Zhang S."/>
            <person name="Li H."/>
            <person name="Wu J."/>
            <person name="Wang P."/>
            <person name="Li P."/>
            <person name="Shi C."/>
            <person name="Zheng F."/>
            <person name="Jian J."/>
            <person name="Huang B."/>
            <person name="Shan D."/>
            <person name="Shi M."/>
            <person name="Fang C."/>
            <person name="Yue Y."/>
            <person name="Li F."/>
            <person name="Li D."/>
            <person name="Wei S."/>
            <person name="Han B."/>
            <person name="Jiang C."/>
            <person name="Yin Y."/>
            <person name="Xia T."/>
            <person name="Zhang Z."/>
            <person name="Bennetzen J.L."/>
            <person name="Zhao S."/>
            <person name="Wan X."/>
        </authorList>
    </citation>
    <scope>NUCLEOTIDE SEQUENCE [LARGE SCALE GENOMIC DNA]</scope>
    <source>
        <strain evidence="5">cv. Shuchazao</strain>
        <tissue evidence="4">Leaf</tissue>
    </source>
</reference>
<dbReference type="GO" id="GO:0006457">
    <property type="term" value="P:protein folding"/>
    <property type="evidence" value="ECO:0007669"/>
    <property type="project" value="InterPro"/>
</dbReference>